<dbReference type="Gene3D" id="3.30.900.10">
    <property type="entry name" value="HORMA domain"/>
    <property type="match status" value="1"/>
</dbReference>
<evidence type="ECO:0000313" key="3">
    <source>
        <dbReference type="RefSeq" id="XP_034117612.1"/>
    </source>
</evidence>
<dbReference type="PROSITE" id="PS50815">
    <property type="entry name" value="HORMA"/>
    <property type="match status" value="1"/>
</dbReference>
<evidence type="ECO:0000259" key="1">
    <source>
        <dbReference type="PROSITE" id="PS50815"/>
    </source>
</evidence>
<dbReference type="SUPFAM" id="SSF56019">
    <property type="entry name" value="The spindle assembly checkpoint protein mad2"/>
    <property type="match status" value="1"/>
</dbReference>
<dbReference type="AlphaFoldDB" id="A0A6P8ZF65"/>
<dbReference type="RefSeq" id="XP_034117612.1">
    <property type="nucleotide sequence ID" value="XM_034261721.2"/>
</dbReference>
<dbReference type="GeneID" id="117576706"/>
<protein>
    <submittedName>
        <fullName evidence="3">DNA polymerase zeta subunit 2</fullName>
    </submittedName>
</protein>
<dbReference type="InterPro" id="IPR045091">
    <property type="entry name" value="Mad2-like"/>
</dbReference>
<organism evidence="2 3">
    <name type="scientific">Drosophila albomicans</name>
    <name type="common">Fruit fly</name>
    <dbReference type="NCBI Taxonomy" id="7291"/>
    <lineage>
        <taxon>Eukaryota</taxon>
        <taxon>Metazoa</taxon>
        <taxon>Ecdysozoa</taxon>
        <taxon>Arthropoda</taxon>
        <taxon>Hexapoda</taxon>
        <taxon>Insecta</taxon>
        <taxon>Pterygota</taxon>
        <taxon>Neoptera</taxon>
        <taxon>Endopterygota</taxon>
        <taxon>Diptera</taxon>
        <taxon>Brachycera</taxon>
        <taxon>Muscomorpha</taxon>
        <taxon>Ephydroidea</taxon>
        <taxon>Drosophilidae</taxon>
        <taxon>Drosophila</taxon>
    </lineage>
</organism>
<name>A0A6P8ZF65_DROAB</name>
<dbReference type="PANTHER" id="PTHR11842">
    <property type="entry name" value="MITOTIC SPINDLE ASSEMBLY CHECKPOINT PROTEIN MAD2"/>
    <property type="match status" value="1"/>
</dbReference>
<dbReference type="InterPro" id="IPR003511">
    <property type="entry name" value="HORMA_dom"/>
</dbReference>
<accession>A0A6P8ZF65</accession>
<reference evidence="3" key="1">
    <citation type="submission" date="2025-08" db="UniProtKB">
        <authorList>
            <consortium name="RefSeq"/>
        </authorList>
    </citation>
    <scope>IDENTIFICATION</scope>
    <source>
        <strain evidence="3">15112-1751.03</strain>
        <tissue evidence="3">Whole Adult</tissue>
    </source>
</reference>
<gene>
    <name evidence="3" type="primary">LOC117576706</name>
</gene>
<sequence>MNSEDIAAIYLEAVEIFVNHILYVRELYPLQIFKKHLVYNTPVFILSFPALKCYIANVLKTVEKMLENPNHEAFKLELIVYEHESKHLESYVIEMLPISLDLIQTTDQYLLEYEQQLRSALYKLAERCKKLPKLPHDSKFKLQIHTTQIAFQSLSHDVHYQEFPWLQTEVEHKEDASQKFSILPLARINKVGLKMQAQFYKF</sequence>
<dbReference type="OrthoDB" id="21254at2759"/>
<dbReference type="Proteomes" id="UP000515160">
    <property type="component" value="Chromosome 2R"/>
</dbReference>
<dbReference type="PANTHER" id="PTHR11842:SF10">
    <property type="entry name" value="MITOTIC SPINDLE ASSEMBLY CHECKPOINT PROTEIN MAD2B"/>
    <property type="match status" value="1"/>
</dbReference>
<proteinExistence type="predicted"/>
<dbReference type="CTD" id="40677"/>
<feature type="domain" description="HORMA" evidence="1">
    <location>
        <begin position="4"/>
        <end position="199"/>
    </location>
</feature>
<keyword evidence="2" id="KW-1185">Reference proteome</keyword>
<dbReference type="GO" id="GO:0016035">
    <property type="term" value="C:zeta DNA polymerase complex"/>
    <property type="evidence" value="ECO:0007669"/>
    <property type="project" value="TreeGrafter"/>
</dbReference>
<dbReference type="InterPro" id="IPR036570">
    <property type="entry name" value="HORMA_dom_sf"/>
</dbReference>
<evidence type="ECO:0000313" key="2">
    <source>
        <dbReference type="Proteomes" id="UP000515160"/>
    </source>
</evidence>